<accession>A0ABQ6GEX4</accession>
<dbReference type="Proteomes" id="UP001157114">
    <property type="component" value="Unassembled WGS sequence"/>
</dbReference>
<keyword evidence="2" id="KW-1185">Reference proteome</keyword>
<reference evidence="1 2" key="1">
    <citation type="submission" date="2023-03" db="EMBL/GenBank/DDBJ databases">
        <title>Draft genome sequence of the bacteria which degrade cell wall of Tricholomamatutake.</title>
        <authorList>
            <person name="Konishi Y."/>
            <person name="Fukuta Y."/>
            <person name="Shirasaka N."/>
        </authorList>
    </citation>
    <scope>NUCLEOTIDE SEQUENCE [LARGE SCALE GENOMIC DNA]</scope>
    <source>
        <strain evidence="2">mu1</strain>
    </source>
</reference>
<dbReference type="EMBL" id="BSSQ01000013">
    <property type="protein sequence ID" value="GLX68635.1"/>
    <property type="molecule type" value="Genomic_DNA"/>
</dbReference>
<gene>
    <name evidence="1" type="ORF">MU1_29800</name>
</gene>
<comment type="caution">
    <text evidence="1">The sequence shown here is derived from an EMBL/GenBank/DDBJ whole genome shotgun (WGS) entry which is preliminary data.</text>
</comment>
<proteinExistence type="predicted"/>
<dbReference type="RefSeq" id="WP_284239376.1">
    <property type="nucleotide sequence ID" value="NZ_BSSQ01000013.1"/>
</dbReference>
<name>A0ABQ6GEX4_9BACL</name>
<sequence length="73" mass="7706">MSNSYGNKSRGYGPAYAVLSTLPIGQPITVVMEDVLLEGTWSGFAAGNATIILPGETSSVYIALDKIQSITIR</sequence>
<protein>
    <submittedName>
        <fullName evidence="1">Uncharacterized protein</fullName>
    </submittedName>
</protein>
<evidence type="ECO:0000313" key="1">
    <source>
        <dbReference type="EMBL" id="GLX68635.1"/>
    </source>
</evidence>
<evidence type="ECO:0000313" key="2">
    <source>
        <dbReference type="Proteomes" id="UP001157114"/>
    </source>
</evidence>
<organism evidence="1 2">
    <name type="scientific">Paenibacillus glycanilyticus</name>
    <dbReference type="NCBI Taxonomy" id="126569"/>
    <lineage>
        <taxon>Bacteria</taxon>
        <taxon>Bacillati</taxon>
        <taxon>Bacillota</taxon>
        <taxon>Bacilli</taxon>
        <taxon>Bacillales</taxon>
        <taxon>Paenibacillaceae</taxon>
        <taxon>Paenibacillus</taxon>
    </lineage>
</organism>